<gene>
    <name evidence="2" type="primary">n547L</name>
    <name evidence="2" type="ORF">FR483_n547L</name>
</gene>
<evidence type="ECO:0000256" key="1">
    <source>
        <dbReference type="SAM" id="Phobius"/>
    </source>
</evidence>
<accession>A7J7Q1</accession>
<proteinExistence type="predicted"/>
<evidence type="ECO:0000313" key="2">
    <source>
        <dbReference type="EMBL" id="ABT15832.1"/>
    </source>
</evidence>
<keyword evidence="1" id="KW-1133">Transmembrane helix</keyword>
<dbReference type="KEGG" id="vg:5469954"/>
<sequence>MMEYSHLKFFSFSMLFSIALFMITLSPVVLSRTMEILLKLPLLSLRILVKRLGAHRMPKHARKFMLLLLSFTSGPNMYTD</sequence>
<reference evidence="2 3" key="1">
    <citation type="journal article" date="2007" name="Virology">
        <title>Sequence and annotation of the 314-kb MT325 and the 321-kb FR483 viruses that infect Chlorella Pbi.</title>
        <authorList>
            <person name="Fitzgerald L.A."/>
            <person name="Graves M.V."/>
            <person name="Li X."/>
            <person name="Feldblyum T."/>
            <person name="Hartigan J."/>
            <person name="Van Etten J.L."/>
        </authorList>
    </citation>
    <scope>NUCLEOTIDE SEQUENCE [LARGE SCALE GENOMIC DNA]</scope>
    <source>
        <strain evidence="2 3">FR483</strain>
    </source>
</reference>
<name>A7J7Q1_PBCVF</name>
<keyword evidence="1" id="KW-0812">Transmembrane</keyword>
<dbReference type="GeneID" id="5469954"/>
<dbReference type="EMBL" id="DQ890022">
    <property type="protein sequence ID" value="ABT15832.1"/>
    <property type="molecule type" value="Genomic_DNA"/>
</dbReference>
<evidence type="ECO:0000313" key="3">
    <source>
        <dbReference type="Proteomes" id="UP000204095"/>
    </source>
</evidence>
<dbReference type="Proteomes" id="UP000204095">
    <property type="component" value="Segment"/>
</dbReference>
<organism evidence="2 3">
    <name type="scientific">Paramecium bursaria Chlorella virus FR483</name>
    <name type="common">PBCV-FR483</name>
    <dbReference type="NCBI Taxonomy" id="399781"/>
    <lineage>
        <taxon>Viruses</taxon>
        <taxon>Varidnaviria</taxon>
        <taxon>Bamfordvirae</taxon>
        <taxon>Nucleocytoviricota</taxon>
        <taxon>Megaviricetes</taxon>
        <taxon>Algavirales</taxon>
        <taxon>Phycodnaviridae</taxon>
        <taxon>Chlorovirus</taxon>
        <taxon>Chlorovirus conductrix</taxon>
        <taxon>Paramecium bursaria Chlorella virus A1</taxon>
    </lineage>
</organism>
<feature type="transmembrane region" description="Helical" evidence="1">
    <location>
        <begin position="12"/>
        <end position="30"/>
    </location>
</feature>
<protein>
    <submittedName>
        <fullName evidence="2">Uncharacterized protein n547L</fullName>
    </submittedName>
</protein>
<keyword evidence="1" id="KW-0472">Membrane</keyword>
<dbReference type="RefSeq" id="YP_001426179.1">
    <property type="nucleotide sequence ID" value="NC_008603.1"/>
</dbReference>
<organismHost>
    <name type="scientific">Paramecium bursaria</name>
    <dbReference type="NCBI Taxonomy" id="74790"/>
</organismHost>